<reference evidence="1" key="1">
    <citation type="journal article" date="2015" name="Nature">
        <title>Complex archaea that bridge the gap between prokaryotes and eukaryotes.</title>
        <authorList>
            <person name="Spang A."/>
            <person name="Saw J.H."/>
            <person name="Jorgensen S.L."/>
            <person name="Zaremba-Niedzwiedzka K."/>
            <person name="Martijn J."/>
            <person name="Lind A.E."/>
            <person name="van Eijk R."/>
            <person name="Schleper C."/>
            <person name="Guy L."/>
            <person name="Ettema T.J."/>
        </authorList>
    </citation>
    <scope>NUCLEOTIDE SEQUENCE</scope>
</reference>
<accession>A0A0F9P360</accession>
<comment type="caution">
    <text evidence="1">The sequence shown here is derived from an EMBL/GenBank/DDBJ whole genome shotgun (WGS) entry which is preliminary data.</text>
</comment>
<protein>
    <submittedName>
        <fullName evidence="1">Uncharacterized protein</fullName>
    </submittedName>
</protein>
<dbReference type="AlphaFoldDB" id="A0A0F9P360"/>
<name>A0A0F9P360_9ZZZZ</name>
<gene>
    <name evidence="1" type="ORF">LCGC14_0951910</name>
</gene>
<evidence type="ECO:0000313" key="1">
    <source>
        <dbReference type="EMBL" id="KKN18817.1"/>
    </source>
</evidence>
<sequence length="40" mass="4726">MRIKCILCVRRKLCSDSLKMELSLIKKCDAKVFRIRADKL</sequence>
<dbReference type="EMBL" id="LAZR01003392">
    <property type="protein sequence ID" value="KKN18817.1"/>
    <property type="molecule type" value="Genomic_DNA"/>
</dbReference>
<organism evidence="1">
    <name type="scientific">marine sediment metagenome</name>
    <dbReference type="NCBI Taxonomy" id="412755"/>
    <lineage>
        <taxon>unclassified sequences</taxon>
        <taxon>metagenomes</taxon>
        <taxon>ecological metagenomes</taxon>
    </lineage>
</organism>
<proteinExistence type="predicted"/>